<organism evidence="3 4">
    <name type="scientific">Albula glossodonta</name>
    <name type="common">roundjaw bonefish</name>
    <dbReference type="NCBI Taxonomy" id="121402"/>
    <lineage>
        <taxon>Eukaryota</taxon>
        <taxon>Metazoa</taxon>
        <taxon>Chordata</taxon>
        <taxon>Craniata</taxon>
        <taxon>Vertebrata</taxon>
        <taxon>Euteleostomi</taxon>
        <taxon>Actinopterygii</taxon>
        <taxon>Neopterygii</taxon>
        <taxon>Teleostei</taxon>
        <taxon>Albuliformes</taxon>
        <taxon>Albulidae</taxon>
        <taxon>Albula</taxon>
    </lineage>
</organism>
<dbReference type="InterPro" id="IPR040647">
    <property type="entry name" value="SPIN-DOC_Znf-C2H2"/>
</dbReference>
<feature type="region of interest" description="Disordered" evidence="1">
    <location>
        <begin position="411"/>
        <end position="465"/>
    </location>
</feature>
<feature type="compositionally biased region" description="Low complexity" evidence="1">
    <location>
        <begin position="415"/>
        <end position="426"/>
    </location>
</feature>
<comment type="caution">
    <text evidence="3">The sequence shown here is derived from an EMBL/GenBank/DDBJ whole genome shotgun (WGS) entry which is preliminary data.</text>
</comment>
<sequence>MDSMQNSSSLRTQRYRPASEFDEATLVRKREYWRIKKREQRAKLSLLKKERLTAANTRTCKSRASSRHLTGEENRPIPVPLAVPAPTLLNSDGTYQTGSQPKKSSHQVGTEKNANPPSVLCSEQSTAVLKKKWLRWMLSQASSVPQQEMMSLYSPQKGITVPRVPGPNPLTSSVIMHIPLPRLRTKRIGHNCCSPEPPKQLETATPQPDDDLLRKKREYWRIAKREQRAKKAAREKEMRRQGERGRQQIARATQGATVCVVKTHKAESQNEGHNLHSSPALQTTNSTPILLSSAPGTLTCIKGVTTLPVLKVVNSTPVIPGHCSGTLKSKIPAKDPMGTSVRQLVADSQVSFNCSNLPFPTGGNSLDAAMSGGIKNTGQLLLMESQQNTPLGSSPESSQVKCWRLQVKHSADIPSSQSASTSKNTSLVHSQAPPSYNIPLRAKQKDACKPLESPKQTQTPEQLEEDLLRKKREYWRVKKKEQRARKAAREREMKRQGATGGWRPILPAKEASRSLEPEGQVSRQWFNSELKDSELLPSASSEAEFSVLPQLCPPGAVKDELQIDLEADHEEDEEEEDGHSDSPLSEAAWRTRFLMDFDPLNQLLVCMVCGELQHSHSLETVRGHIEEAHPDTLSMDPQDRRRILEAWDEQVFLRERFFSNQLQQHSSTLTGESQESPAEVEVLVDLEESPALKNGKASKTKSPKKL</sequence>
<feature type="region of interest" description="Disordered" evidence="1">
    <location>
        <begin position="1"/>
        <end position="21"/>
    </location>
</feature>
<dbReference type="PANTHER" id="PTHR34589">
    <property type="entry name" value="SIMILAR TO RIKEN CDNA 2700081O15"/>
    <property type="match status" value="1"/>
</dbReference>
<evidence type="ECO:0000313" key="3">
    <source>
        <dbReference type="EMBL" id="KAG9346644.1"/>
    </source>
</evidence>
<protein>
    <recommendedName>
        <fullName evidence="2">SPIN-DOC-like zinc-finger domain-containing protein</fullName>
    </recommendedName>
</protein>
<dbReference type="PANTHER" id="PTHR34589:SF2">
    <property type="entry name" value="ZINC FINGER TRANSLOCATION-ASSOCIATED PROTEIN"/>
    <property type="match status" value="1"/>
</dbReference>
<keyword evidence="4" id="KW-1185">Reference proteome</keyword>
<dbReference type="OrthoDB" id="8962639at2759"/>
<reference evidence="3" key="1">
    <citation type="thesis" date="2021" institute="BYU ScholarsArchive" country="Provo, UT, USA">
        <title>Applications of and Algorithms for Genome Assembly and Genomic Analyses with an Emphasis on Marine Teleosts.</title>
        <authorList>
            <person name="Pickett B.D."/>
        </authorList>
    </citation>
    <scope>NUCLEOTIDE SEQUENCE</scope>
    <source>
        <strain evidence="3">HI-2016</strain>
    </source>
</reference>
<gene>
    <name evidence="3" type="ORF">JZ751_006955</name>
</gene>
<evidence type="ECO:0000313" key="4">
    <source>
        <dbReference type="Proteomes" id="UP000824540"/>
    </source>
</evidence>
<feature type="compositionally biased region" description="Basic residues" evidence="1">
    <location>
        <begin position="696"/>
        <end position="706"/>
    </location>
</feature>
<evidence type="ECO:0000259" key="2">
    <source>
        <dbReference type="Pfam" id="PF18658"/>
    </source>
</evidence>
<dbReference type="EMBL" id="JAFBMS010000015">
    <property type="protein sequence ID" value="KAG9346644.1"/>
    <property type="molecule type" value="Genomic_DNA"/>
</dbReference>
<name>A0A8T2P2F7_9TELE</name>
<proteinExistence type="predicted"/>
<feature type="region of interest" description="Disordered" evidence="1">
    <location>
        <begin position="684"/>
        <end position="706"/>
    </location>
</feature>
<accession>A0A8T2P2F7</accession>
<feature type="domain" description="SPIN-DOC-like zinc-finger" evidence="2">
    <location>
        <begin position="587"/>
        <end position="649"/>
    </location>
</feature>
<evidence type="ECO:0000256" key="1">
    <source>
        <dbReference type="SAM" id="MobiDB-lite"/>
    </source>
</evidence>
<dbReference type="Pfam" id="PF18658">
    <property type="entry name" value="zf-C2H2_12"/>
    <property type="match status" value="1"/>
</dbReference>
<dbReference type="Proteomes" id="UP000824540">
    <property type="component" value="Unassembled WGS sequence"/>
</dbReference>
<feature type="region of interest" description="Disordered" evidence="1">
    <location>
        <begin position="479"/>
        <end position="520"/>
    </location>
</feature>
<dbReference type="AlphaFoldDB" id="A0A8T2P2F7"/>
<feature type="compositionally biased region" description="Polar residues" evidence="1">
    <location>
        <begin position="90"/>
        <end position="119"/>
    </location>
</feature>
<feature type="compositionally biased region" description="Polar residues" evidence="1">
    <location>
        <begin position="1"/>
        <end position="12"/>
    </location>
</feature>
<feature type="region of interest" description="Disordered" evidence="1">
    <location>
        <begin position="57"/>
        <end position="119"/>
    </location>
</feature>
<dbReference type="InterPro" id="IPR052675">
    <property type="entry name" value="ZnF_transloc-Spindlin_int"/>
</dbReference>
<dbReference type="GO" id="GO:0045892">
    <property type="term" value="P:negative regulation of DNA-templated transcription"/>
    <property type="evidence" value="ECO:0007669"/>
    <property type="project" value="TreeGrafter"/>
</dbReference>